<evidence type="ECO:0000256" key="1">
    <source>
        <dbReference type="ARBA" id="ARBA00004275"/>
    </source>
</evidence>
<keyword evidence="9" id="KW-0576">Peroxisome</keyword>
<dbReference type="InterPro" id="IPR008927">
    <property type="entry name" value="6-PGluconate_DH-like_C_sf"/>
</dbReference>
<name>A0ABV7L3J7_9PROT</name>
<evidence type="ECO:0000256" key="7">
    <source>
        <dbReference type="ARBA" id="ARBA00023027"/>
    </source>
</evidence>
<dbReference type="CDD" id="cd06558">
    <property type="entry name" value="crotonase-like"/>
    <property type="match status" value="1"/>
</dbReference>
<dbReference type="RefSeq" id="WP_379902415.1">
    <property type="nucleotide sequence ID" value="NZ_JBHRTR010000028.1"/>
</dbReference>
<evidence type="ECO:0000256" key="11">
    <source>
        <dbReference type="ARBA" id="ARBA00023239"/>
    </source>
</evidence>
<keyword evidence="11" id="KW-0456">Lyase</keyword>
<evidence type="ECO:0000256" key="13">
    <source>
        <dbReference type="ARBA" id="ARBA00049556"/>
    </source>
</evidence>
<keyword evidence="6" id="KW-0560">Oxidoreductase</keyword>
<dbReference type="SUPFAM" id="SSF52096">
    <property type="entry name" value="ClpP/crotonase"/>
    <property type="match status" value="1"/>
</dbReference>
<proteinExistence type="inferred from homology"/>
<dbReference type="SUPFAM" id="SSF48179">
    <property type="entry name" value="6-phosphogluconate dehydrogenase C-terminal domain-like"/>
    <property type="match status" value="2"/>
</dbReference>
<dbReference type="InterPro" id="IPR006180">
    <property type="entry name" value="3-OHacyl-CoA_DH_CS"/>
</dbReference>
<feature type="domain" description="3-hydroxyacyl-CoA dehydrogenase C-terminal" evidence="15">
    <location>
        <begin position="605"/>
        <end position="686"/>
    </location>
</feature>
<dbReference type="EMBL" id="JBHRTR010000028">
    <property type="protein sequence ID" value="MFC3228883.1"/>
    <property type="molecule type" value="Genomic_DNA"/>
</dbReference>
<evidence type="ECO:0000256" key="8">
    <source>
        <dbReference type="ARBA" id="ARBA00023098"/>
    </source>
</evidence>
<dbReference type="PROSITE" id="PS00067">
    <property type="entry name" value="3HCDH"/>
    <property type="match status" value="1"/>
</dbReference>
<dbReference type="InterPro" id="IPR018376">
    <property type="entry name" value="Enoyl-CoA_hyd/isom_CS"/>
</dbReference>
<accession>A0ABV7L3J7</accession>
<gene>
    <name evidence="17" type="ORF">ACFOGJ_16680</name>
</gene>
<dbReference type="Gene3D" id="3.90.226.10">
    <property type="entry name" value="2-enoyl-CoA Hydratase, Chain A, domain 1"/>
    <property type="match status" value="1"/>
</dbReference>
<dbReference type="Gene3D" id="3.40.50.720">
    <property type="entry name" value="NAD(P)-binding Rossmann-like Domain"/>
    <property type="match status" value="1"/>
</dbReference>
<evidence type="ECO:0000256" key="10">
    <source>
        <dbReference type="ARBA" id="ARBA00023235"/>
    </source>
</evidence>
<evidence type="ECO:0000256" key="6">
    <source>
        <dbReference type="ARBA" id="ARBA00023002"/>
    </source>
</evidence>
<keyword evidence="8" id="KW-0443">Lipid metabolism</keyword>
<keyword evidence="12" id="KW-0511">Multifunctional enzyme</keyword>
<dbReference type="InterPro" id="IPR001753">
    <property type="entry name" value="Enoyl-CoA_hydra/iso"/>
</dbReference>
<dbReference type="InterPro" id="IPR029045">
    <property type="entry name" value="ClpP/crotonase-like_dom_sf"/>
</dbReference>
<evidence type="ECO:0000313" key="17">
    <source>
        <dbReference type="EMBL" id="MFC3228883.1"/>
    </source>
</evidence>
<dbReference type="Pfam" id="PF02737">
    <property type="entry name" value="3HCDH_N"/>
    <property type="match status" value="1"/>
</dbReference>
<evidence type="ECO:0000256" key="5">
    <source>
        <dbReference type="ARBA" id="ARBA00022963"/>
    </source>
</evidence>
<dbReference type="SUPFAM" id="SSF51735">
    <property type="entry name" value="NAD(P)-binding Rossmann-fold domains"/>
    <property type="match status" value="1"/>
</dbReference>
<dbReference type="Pfam" id="PF00725">
    <property type="entry name" value="3HCDH"/>
    <property type="match status" value="2"/>
</dbReference>
<keyword evidence="10" id="KW-0413">Isomerase</keyword>
<dbReference type="InterPro" id="IPR006176">
    <property type="entry name" value="3-OHacyl-CoA_DH_NAD-bd"/>
</dbReference>
<dbReference type="Gene3D" id="1.10.1040.50">
    <property type="match status" value="1"/>
</dbReference>
<evidence type="ECO:0000256" key="4">
    <source>
        <dbReference type="ARBA" id="ARBA00022832"/>
    </source>
</evidence>
<reference evidence="18" key="1">
    <citation type="journal article" date="2019" name="Int. J. Syst. Evol. Microbiol.">
        <title>The Global Catalogue of Microorganisms (GCM) 10K type strain sequencing project: providing services to taxonomists for standard genome sequencing and annotation.</title>
        <authorList>
            <consortium name="The Broad Institute Genomics Platform"/>
            <consortium name="The Broad Institute Genome Sequencing Center for Infectious Disease"/>
            <person name="Wu L."/>
            <person name="Ma J."/>
        </authorList>
    </citation>
    <scope>NUCLEOTIDE SEQUENCE [LARGE SCALE GENOMIC DNA]</scope>
    <source>
        <strain evidence="18">KCTC 42964</strain>
    </source>
</reference>
<comment type="similarity">
    <text evidence="3">In the N-terminal section; belongs to the enoyl-CoA hydratase/isomerase family.</text>
</comment>
<keyword evidence="4" id="KW-0276">Fatty acid metabolism</keyword>
<evidence type="ECO:0000256" key="9">
    <source>
        <dbReference type="ARBA" id="ARBA00023140"/>
    </source>
</evidence>
<evidence type="ECO:0000256" key="3">
    <source>
        <dbReference type="ARBA" id="ARBA00008750"/>
    </source>
</evidence>
<dbReference type="PROSITE" id="PS00166">
    <property type="entry name" value="ENOYL_COA_HYDRATASE"/>
    <property type="match status" value="1"/>
</dbReference>
<comment type="similarity">
    <text evidence="14">Belongs to the enoyl-CoA hydratase/isomerase family.</text>
</comment>
<dbReference type="InterPro" id="IPR006108">
    <property type="entry name" value="3HC_DH_C"/>
</dbReference>
<evidence type="ECO:0000256" key="12">
    <source>
        <dbReference type="ARBA" id="ARBA00023268"/>
    </source>
</evidence>
<feature type="domain" description="3-hydroxyacyl-CoA dehydrogenase C-terminal" evidence="15">
    <location>
        <begin position="476"/>
        <end position="569"/>
    </location>
</feature>
<protein>
    <submittedName>
        <fullName evidence="17">3-hydroxyacyl-CoA dehydrogenase NAD-binding domain-containing protein</fullName>
    </submittedName>
</protein>
<keyword evidence="18" id="KW-1185">Reference proteome</keyword>
<comment type="caution">
    <text evidence="17">The sequence shown here is derived from an EMBL/GenBank/DDBJ whole genome shotgun (WGS) entry which is preliminary data.</text>
</comment>
<feature type="domain" description="3-hydroxyacyl-CoA dehydrogenase NAD binding" evidence="16">
    <location>
        <begin position="296"/>
        <end position="473"/>
    </location>
</feature>
<comment type="catalytic activity">
    <reaction evidence="13">
        <text>a (3S)-3-hydroxyacyl-CoA + NAD(+) = a 3-oxoacyl-CoA + NADH + H(+)</text>
        <dbReference type="Rhea" id="RHEA:22432"/>
        <dbReference type="ChEBI" id="CHEBI:15378"/>
        <dbReference type="ChEBI" id="CHEBI:57318"/>
        <dbReference type="ChEBI" id="CHEBI:57540"/>
        <dbReference type="ChEBI" id="CHEBI:57945"/>
        <dbReference type="ChEBI" id="CHEBI:90726"/>
        <dbReference type="EC" id="1.1.1.35"/>
    </reaction>
</comment>
<evidence type="ECO:0000259" key="16">
    <source>
        <dbReference type="Pfam" id="PF02737"/>
    </source>
</evidence>
<dbReference type="InterPro" id="IPR036291">
    <property type="entry name" value="NAD(P)-bd_dom_sf"/>
</dbReference>
<comment type="subcellular location">
    <subcellularLocation>
        <location evidence="1">Peroxisome</location>
    </subcellularLocation>
</comment>
<comment type="pathway">
    <text evidence="2">Lipid metabolism; fatty acid beta-oxidation.</text>
</comment>
<dbReference type="Pfam" id="PF00378">
    <property type="entry name" value="ECH_1"/>
    <property type="match status" value="1"/>
</dbReference>
<evidence type="ECO:0000256" key="14">
    <source>
        <dbReference type="RuleBase" id="RU003707"/>
    </source>
</evidence>
<evidence type="ECO:0000256" key="2">
    <source>
        <dbReference type="ARBA" id="ARBA00005005"/>
    </source>
</evidence>
<sequence>MSDAVTLERDGTVGVITVRNPPVNALSQAVRQGLKDCVSAAAADDAIEAMVILGDGRTFIAGADIREFGKPMAEPGLLEVLDMIEGSAKPVVAAIHGTALGGGLEVALSCHYRVAVDSGQVGLPEVKLGLLPGAGGTQRLPRVVGPQMALEMIVSGNPIRARKAVEVGVVDAIVDELQAGAVAFAAAKAKAGGPHPVISADDSKVKGTDPKLFAEFRKSIEKRARGFFAPWRCIDCIEAACTLPFAEGMKRERELFEQCMNSPQRKGQIHAFFAEREVAKIPDVPKDTPVQPIASAGVIGAGTMGGGIAMNFANAGIPVTILDSSQEALERGLSIIEKNYANSVKRGGMSQAQADKALGLIGRSQSMDDLGKADVVVEAVFEEMELKKKVFGELDRVAKPGAILATNTSTLDIDEIASATKRPEAVIGTHFFSPANVMRLLEVVRGAKSSKETIATAMDLGKKLRKVSVLVGNCDGFVGNRMLNPYTREAAFLVEEGATPSQVDKAIYEFGFAMGPFAMGDLAGLDVGYRVRKAREGKRDKAMRYSPVADRIVEMGRHGQKTGAGYYRYEEGSRTPVPDPEIEKLIRDTAKELGIEQRQVSDEEIVERLVYALVNEGARCLEEGMALRASDIDVIYCNGYGFPVYRGGPMFYAQEVGLDKVLARIQEFQAVHGDLTWKPADLLVEKAKGSGRWDS</sequence>
<organism evidence="17 18">
    <name type="scientific">Marinibaculum pumilum</name>
    <dbReference type="NCBI Taxonomy" id="1766165"/>
    <lineage>
        <taxon>Bacteria</taxon>
        <taxon>Pseudomonadati</taxon>
        <taxon>Pseudomonadota</taxon>
        <taxon>Alphaproteobacteria</taxon>
        <taxon>Rhodospirillales</taxon>
        <taxon>Rhodospirillaceae</taxon>
        <taxon>Marinibaculum</taxon>
    </lineage>
</organism>
<dbReference type="PANTHER" id="PTHR23309">
    <property type="entry name" value="3-HYDROXYACYL-COA DEHYROGENASE"/>
    <property type="match status" value="1"/>
</dbReference>
<dbReference type="Proteomes" id="UP001595528">
    <property type="component" value="Unassembled WGS sequence"/>
</dbReference>
<keyword evidence="7" id="KW-0520">NAD</keyword>
<evidence type="ECO:0000259" key="15">
    <source>
        <dbReference type="Pfam" id="PF00725"/>
    </source>
</evidence>
<keyword evidence="5" id="KW-0442">Lipid degradation</keyword>
<evidence type="ECO:0000313" key="18">
    <source>
        <dbReference type="Proteomes" id="UP001595528"/>
    </source>
</evidence>